<dbReference type="AlphaFoldDB" id="A0A3B5KSA6"/>
<reference evidence="2" key="2">
    <citation type="submission" date="2025-09" db="UniProtKB">
        <authorList>
            <consortium name="Ensembl"/>
        </authorList>
    </citation>
    <scope>IDENTIFICATION</scope>
</reference>
<evidence type="ECO:0008006" key="4">
    <source>
        <dbReference type="Google" id="ProtNLM"/>
    </source>
</evidence>
<keyword evidence="3" id="KW-1185">Reference proteome</keyword>
<sequence length="250" mass="28917">MPRQWIRNTDRGVPADVLKKASDEITKKSKSVRRVAKAHGICHVTLSRYCKSLQKLREQGSGDLPSVGYWSSNKVFSEVQEEVLADYLTQAADLYYGLTPREVRKFAYLLAVTYNIKHPLTWDEKQMAGPDWFTLFMKRIPSLSIRSPEAASLTRATSFNRQNVERFFNSLGQVIERYNFDGSDIWNKRKSEILTDTPVKQALMEEEQRRGSKNVRKSFFAKNKGKQKRKERKPSKKMLKANAEDSETSR</sequence>
<dbReference type="Proteomes" id="UP000261380">
    <property type="component" value="Unplaced"/>
</dbReference>
<proteinExistence type="predicted"/>
<organism evidence="2 3">
    <name type="scientific">Xiphophorus couchianus</name>
    <name type="common">Monterrey platyfish</name>
    <dbReference type="NCBI Taxonomy" id="32473"/>
    <lineage>
        <taxon>Eukaryota</taxon>
        <taxon>Metazoa</taxon>
        <taxon>Chordata</taxon>
        <taxon>Craniata</taxon>
        <taxon>Vertebrata</taxon>
        <taxon>Euteleostomi</taxon>
        <taxon>Actinopterygii</taxon>
        <taxon>Neopterygii</taxon>
        <taxon>Teleostei</taxon>
        <taxon>Neoteleostei</taxon>
        <taxon>Acanthomorphata</taxon>
        <taxon>Ovalentaria</taxon>
        <taxon>Atherinomorphae</taxon>
        <taxon>Cyprinodontiformes</taxon>
        <taxon>Poeciliidae</taxon>
        <taxon>Poeciliinae</taxon>
        <taxon>Xiphophorus</taxon>
    </lineage>
</organism>
<feature type="region of interest" description="Disordered" evidence="1">
    <location>
        <begin position="205"/>
        <end position="250"/>
    </location>
</feature>
<feature type="compositionally biased region" description="Basic residues" evidence="1">
    <location>
        <begin position="223"/>
        <end position="239"/>
    </location>
</feature>
<dbReference type="Ensembl" id="ENSXCOT00000003020.1">
    <property type="protein sequence ID" value="ENSXCOP00000002983.1"/>
    <property type="gene ID" value="ENSXCOG00000002370.1"/>
</dbReference>
<evidence type="ECO:0000313" key="3">
    <source>
        <dbReference type="Proteomes" id="UP000261380"/>
    </source>
</evidence>
<evidence type="ECO:0000313" key="2">
    <source>
        <dbReference type="Ensembl" id="ENSXCOP00000002983.1"/>
    </source>
</evidence>
<evidence type="ECO:0000256" key="1">
    <source>
        <dbReference type="SAM" id="MobiDB-lite"/>
    </source>
</evidence>
<protein>
    <recommendedName>
        <fullName evidence="4">HTH psq-type domain-containing protein</fullName>
    </recommendedName>
</protein>
<reference evidence="2" key="1">
    <citation type="submission" date="2025-08" db="UniProtKB">
        <authorList>
            <consortium name="Ensembl"/>
        </authorList>
    </citation>
    <scope>IDENTIFICATION</scope>
</reference>
<name>A0A3B5KSA6_9TELE</name>
<accession>A0A3B5KSA6</accession>
<dbReference type="GeneTree" id="ENSGT00940000166278"/>